<dbReference type="GO" id="GO:0005986">
    <property type="term" value="P:sucrose biosynthetic process"/>
    <property type="evidence" value="ECO:0007669"/>
    <property type="project" value="TreeGrafter"/>
</dbReference>
<dbReference type="GO" id="GO:0006094">
    <property type="term" value="P:gluconeogenesis"/>
    <property type="evidence" value="ECO:0007669"/>
    <property type="project" value="TreeGrafter"/>
</dbReference>
<dbReference type="GO" id="GO:0006000">
    <property type="term" value="P:fructose metabolic process"/>
    <property type="evidence" value="ECO:0007669"/>
    <property type="project" value="TreeGrafter"/>
</dbReference>
<dbReference type="PANTHER" id="PTHR11556:SF41">
    <property type="entry name" value="FRUCTOSE-1,6-BISPHOSPHATASE, CYTOSOLIC"/>
    <property type="match status" value="1"/>
</dbReference>
<dbReference type="EC" id="3.1.3.11" evidence="2"/>
<dbReference type="InterPro" id="IPR000146">
    <property type="entry name" value="FBPase_class-1"/>
</dbReference>
<evidence type="ECO:0000256" key="3">
    <source>
        <dbReference type="RuleBase" id="RU000508"/>
    </source>
</evidence>
<accession>A0AAD9LJ42</accession>
<dbReference type="InterPro" id="IPR028343">
    <property type="entry name" value="FBPtase"/>
</dbReference>
<sequence>MAAQVDHSNPITLSRFILAEKEIQGNADLSVLFTSIELACKVIASSVRRAGLTGLYGLDGSENSTGDQVKKLDVLANDIFVNSLKFSTKIEVMVSEEEEKPIVVEHASEGTKYCIAFDPLDGSSNIDCNVSTGTIFAIYQRDATSEGG</sequence>
<dbReference type="PANTHER" id="PTHR11556">
    <property type="entry name" value="FRUCTOSE-1,6-BISPHOSPHATASE-RELATED"/>
    <property type="match status" value="1"/>
</dbReference>
<comment type="similarity">
    <text evidence="3">Belongs to the FBPase class 1 family.</text>
</comment>
<evidence type="ECO:0000259" key="4">
    <source>
        <dbReference type="Pfam" id="PF00316"/>
    </source>
</evidence>
<comment type="catalytic activity">
    <reaction evidence="1">
        <text>beta-D-fructose 1,6-bisphosphate + H2O = beta-D-fructose 6-phosphate + phosphate</text>
        <dbReference type="Rhea" id="RHEA:11064"/>
        <dbReference type="ChEBI" id="CHEBI:15377"/>
        <dbReference type="ChEBI" id="CHEBI:32966"/>
        <dbReference type="ChEBI" id="CHEBI:43474"/>
        <dbReference type="ChEBI" id="CHEBI:57634"/>
        <dbReference type="EC" id="3.1.3.11"/>
    </reaction>
</comment>
<proteinExistence type="inferred from homology"/>
<evidence type="ECO:0000256" key="1">
    <source>
        <dbReference type="ARBA" id="ARBA00001273"/>
    </source>
</evidence>
<evidence type="ECO:0000256" key="2">
    <source>
        <dbReference type="ARBA" id="ARBA00013093"/>
    </source>
</evidence>
<dbReference type="EMBL" id="JASMQC010000018">
    <property type="protein sequence ID" value="KAK1938211.1"/>
    <property type="molecule type" value="Genomic_DNA"/>
</dbReference>
<dbReference type="AlphaFoldDB" id="A0AAD9LJ42"/>
<organism evidence="5 6">
    <name type="scientific">Phytophthora citrophthora</name>
    <dbReference type="NCBI Taxonomy" id="4793"/>
    <lineage>
        <taxon>Eukaryota</taxon>
        <taxon>Sar</taxon>
        <taxon>Stramenopiles</taxon>
        <taxon>Oomycota</taxon>
        <taxon>Peronosporomycetes</taxon>
        <taxon>Peronosporales</taxon>
        <taxon>Peronosporaceae</taxon>
        <taxon>Phytophthora</taxon>
    </lineage>
</organism>
<comment type="caution">
    <text evidence="5">The sequence shown here is derived from an EMBL/GenBank/DDBJ whole genome shotgun (WGS) entry which is preliminary data.</text>
</comment>
<dbReference type="Proteomes" id="UP001259832">
    <property type="component" value="Unassembled WGS sequence"/>
</dbReference>
<evidence type="ECO:0000313" key="6">
    <source>
        <dbReference type="Proteomes" id="UP001259832"/>
    </source>
</evidence>
<dbReference type="GO" id="GO:0005829">
    <property type="term" value="C:cytosol"/>
    <property type="evidence" value="ECO:0007669"/>
    <property type="project" value="TreeGrafter"/>
</dbReference>
<keyword evidence="6" id="KW-1185">Reference proteome</keyword>
<dbReference type="PRINTS" id="PR00115">
    <property type="entry name" value="F16BPHPHTASE"/>
</dbReference>
<gene>
    <name evidence="5" type="ORF">P3T76_009361</name>
</gene>
<dbReference type="SUPFAM" id="SSF56655">
    <property type="entry name" value="Carbohydrate phosphatase"/>
    <property type="match status" value="1"/>
</dbReference>
<dbReference type="GO" id="GO:0006002">
    <property type="term" value="P:fructose 6-phosphate metabolic process"/>
    <property type="evidence" value="ECO:0007669"/>
    <property type="project" value="TreeGrafter"/>
</dbReference>
<protein>
    <recommendedName>
        <fullName evidence="2">fructose-bisphosphatase</fullName>
        <ecNumber evidence="2">3.1.3.11</ecNumber>
    </recommendedName>
</protein>
<dbReference type="Gene3D" id="3.30.540.10">
    <property type="entry name" value="Fructose-1,6-Bisphosphatase, subunit A, domain 1"/>
    <property type="match status" value="1"/>
</dbReference>
<feature type="domain" description="Fructose-1-6-bisphosphatase class I N-terminal" evidence="4">
    <location>
        <begin position="11"/>
        <end position="143"/>
    </location>
</feature>
<dbReference type="GO" id="GO:0030388">
    <property type="term" value="P:fructose 1,6-bisphosphate metabolic process"/>
    <property type="evidence" value="ECO:0007669"/>
    <property type="project" value="TreeGrafter"/>
</dbReference>
<reference evidence="5" key="1">
    <citation type="submission" date="2023-08" db="EMBL/GenBank/DDBJ databases">
        <title>Reference Genome Resource for the Citrus Pathogen Phytophthora citrophthora.</title>
        <authorList>
            <person name="Moller H."/>
            <person name="Coetzee B."/>
            <person name="Rose L.J."/>
            <person name="Van Niekerk J.M."/>
        </authorList>
    </citation>
    <scope>NUCLEOTIDE SEQUENCE</scope>
    <source>
        <strain evidence="5">STE-U-9442</strain>
    </source>
</reference>
<keyword evidence="3" id="KW-0119">Carbohydrate metabolism</keyword>
<dbReference type="GO" id="GO:0042132">
    <property type="term" value="F:fructose 1,6-bisphosphate 1-phosphatase activity"/>
    <property type="evidence" value="ECO:0007669"/>
    <property type="project" value="UniProtKB-EC"/>
</dbReference>
<evidence type="ECO:0000313" key="5">
    <source>
        <dbReference type="EMBL" id="KAK1938211.1"/>
    </source>
</evidence>
<dbReference type="InterPro" id="IPR033391">
    <property type="entry name" value="FBPase_N"/>
</dbReference>
<keyword evidence="3" id="KW-0378">Hydrolase</keyword>
<name>A0AAD9LJ42_9STRA</name>
<dbReference type="Pfam" id="PF00316">
    <property type="entry name" value="FBPase"/>
    <property type="match status" value="1"/>
</dbReference>